<feature type="region of interest" description="Disordered" evidence="4">
    <location>
        <begin position="1"/>
        <end position="20"/>
    </location>
</feature>
<dbReference type="eggNOG" id="KOG0504">
    <property type="taxonomic scope" value="Eukaryota"/>
</dbReference>
<dbReference type="GeneID" id="19235602"/>
<dbReference type="InterPro" id="IPR002110">
    <property type="entry name" value="Ankyrin_rpt"/>
</dbReference>
<protein>
    <submittedName>
        <fullName evidence="5">Uncharacterized protein</fullName>
    </submittedName>
</protein>
<dbReference type="PANTHER" id="PTHR24198">
    <property type="entry name" value="ANKYRIN REPEAT AND PROTEIN KINASE DOMAIN-CONTAINING PROTEIN"/>
    <property type="match status" value="1"/>
</dbReference>
<dbReference type="EMBL" id="KE721204">
    <property type="protein sequence ID" value="ERF71552.1"/>
    <property type="molecule type" value="Genomic_DNA"/>
</dbReference>
<dbReference type="PROSITE" id="PS50088">
    <property type="entry name" value="ANK_REPEAT"/>
    <property type="match status" value="1"/>
</dbReference>
<feature type="repeat" description="ANK" evidence="3">
    <location>
        <begin position="287"/>
        <end position="309"/>
    </location>
</feature>
<dbReference type="Pfam" id="PF12796">
    <property type="entry name" value="Ank_2"/>
    <property type="match status" value="1"/>
</dbReference>
<evidence type="ECO:0000256" key="4">
    <source>
        <dbReference type="SAM" id="MobiDB-lite"/>
    </source>
</evidence>
<dbReference type="PROSITE" id="PS50297">
    <property type="entry name" value="ANK_REP_REGION"/>
    <property type="match status" value="1"/>
</dbReference>
<gene>
    <name evidence="5" type="ORF">EPUS_00541</name>
</gene>
<dbReference type="InterPro" id="IPR036770">
    <property type="entry name" value="Ankyrin_rpt-contain_sf"/>
</dbReference>
<reference evidence="6" key="1">
    <citation type="journal article" date="2014" name="BMC Genomics">
        <title>Genome characteristics reveal the impact of lichenization on lichen-forming fungus Endocarpon pusillum Hedwig (Verrucariales, Ascomycota).</title>
        <authorList>
            <person name="Wang Y.-Y."/>
            <person name="Liu B."/>
            <person name="Zhang X.-Y."/>
            <person name="Zhou Q.-M."/>
            <person name="Zhang T."/>
            <person name="Li H."/>
            <person name="Yu Y.-F."/>
            <person name="Zhang X.-L."/>
            <person name="Hao X.-Y."/>
            <person name="Wang M."/>
            <person name="Wang L."/>
            <person name="Wei J.-C."/>
        </authorList>
    </citation>
    <scope>NUCLEOTIDE SEQUENCE [LARGE SCALE GENOMIC DNA]</scope>
    <source>
        <strain evidence="6">Z07020 / HMAS-L-300199</strain>
    </source>
</reference>
<dbReference type="RefSeq" id="XP_007802761.1">
    <property type="nucleotide sequence ID" value="XM_007804570.1"/>
</dbReference>
<dbReference type="GO" id="GO:0005737">
    <property type="term" value="C:cytoplasm"/>
    <property type="evidence" value="ECO:0007669"/>
    <property type="project" value="TreeGrafter"/>
</dbReference>
<sequence>MQLEDFLSSSASRPPLRTRTEFNDKLERLRQRTGVSDLDQEYARIYSENTIARYESRNHAARAYKFLLCSFKPMTLNQLVSAVALQEDGNLHPNVFGPYILDICSNFITVTRDEVQFAHASAREYLESRTVGEYEEFGRNAQHCEAALTSLYAVRHYCGQLLNHAIETKAWNYEKLYDLLPVELHFAFYAAMFWATHASELSVAARKAKCISSEIVQFLTSAALGDWRDWIWRTKGTGDSRNLASISCNEKFSVPNPIPLISSFGFVECLEMPEIACRIPDQGINSNGLTPLHLACIYGQSAVIEKLLRCFREHVDINMDVIYGATPLCAAIKSGTNSIEVVSLLLKHGVITTNSSEKGIQALRVAVIRGSIEIVQMLLEHMKKEFTHQEVLSYLVQQNGGVLWLAVQDEGRYAAFEFLLAEVRELGLDIANSAFKDRQGYQLGGRLLREASIWSNLKGLQLLAKLKVPIRETGFGLTALRCALTTETAEHLLRLDSSLLWARGVDGATALHEVHHRCVAEVLLRHRPALLWERDNQGRTALHRARDARIAEYLLGQDPSLVSARDAQKKTPLLTASEYFYSSCELYPLWRMLLRSGGDINDCDETGRNIWHLLVQGKDLRENRYDDVLNFPIEKGLVGTRDHGGNTALHILGTLEVTIPEPWLDSLFRLMGAGERLLATNKAGKTAAENTLMSLLQRHAGWDTGTGRPFYVGSRSRRVLSRVIVHFMEELRQEEDSRILSEEQLDKSRFLCHRLIEASIHNVKKAEERIRQDRLEGDEIILGYLQKQRECGWQLPMYKANWFKEVDKDGVCALGMRARRTLVHSA</sequence>
<accession>U1G2P1</accession>
<evidence type="ECO:0000313" key="5">
    <source>
        <dbReference type="EMBL" id="ERF71552.1"/>
    </source>
</evidence>
<keyword evidence="1" id="KW-0677">Repeat</keyword>
<dbReference type="Gene3D" id="1.25.40.20">
    <property type="entry name" value="Ankyrin repeat-containing domain"/>
    <property type="match status" value="2"/>
</dbReference>
<keyword evidence="6" id="KW-1185">Reference proteome</keyword>
<organism evidence="5 6">
    <name type="scientific">Endocarpon pusillum (strain Z07020 / HMAS-L-300199)</name>
    <name type="common">Lichen-forming fungus</name>
    <dbReference type="NCBI Taxonomy" id="1263415"/>
    <lineage>
        <taxon>Eukaryota</taxon>
        <taxon>Fungi</taxon>
        <taxon>Dikarya</taxon>
        <taxon>Ascomycota</taxon>
        <taxon>Pezizomycotina</taxon>
        <taxon>Eurotiomycetes</taxon>
        <taxon>Chaetothyriomycetidae</taxon>
        <taxon>Verrucariales</taxon>
        <taxon>Verrucariaceae</taxon>
        <taxon>Endocarpon</taxon>
    </lineage>
</organism>
<dbReference type="PANTHER" id="PTHR24198:SF165">
    <property type="entry name" value="ANKYRIN REPEAT-CONTAINING PROTEIN-RELATED"/>
    <property type="match status" value="1"/>
</dbReference>
<proteinExistence type="predicted"/>
<evidence type="ECO:0000256" key="1">
    <source>
        <dbReference type="ARBA" id="ARBA00022737"/>
    </source>
</evidence>
<dbReference type="SUPFAM" id="SSF48403">
    <property type="entry name" value="Ankyrin repeat"/>
    <property type="match status" value="1"/>
</dbReference>
<dbReference type="OrthoDB" id="7464126at2759"/>
<evidence type="ECO:0000256" key="2">
    <source>
        <dbReference type="ARBA" id="ARBA00023043"/>
    </source>
</evidence>
<name>U1G2P1_ENDPU</name>
<evidence type="ECO:0000313" key="6">
    <source>
        <dbReference type="Proteomes" id="UP000019373"/>
    </source>
</evidence>
<evidence type="ECO:0000256" key="3">
    <source>
        <dbReference type="PROSITE-ProRule" id="PRU00023"/>
    </source>
</evidence>
<dbReference type="AlphaFoldDB" id="U1G2P1"/>
<dbReference type="HOGENOM" id="CLU_342895_0_0_1"/>
<dbReference type="SMART" id="SM00248">
    <property type="entry name" value="ANK"/>
    <property type="match status" value="5"/>
</dbReference>
<dbReference type="Proteomes" id="UP000019373">
    <property type="component" value="Unassembled WGS sequence"/>
</dbReference>
<keyword evidence="2 3" id="KW-0040">ANK repeat</keyword>